<dbReference type="SMART" id="SM00257">
    <property type="entry name" value="LysM"/>
    <property type="match status" value="1"/>
</dbReference>
<evidence type="ECO:0000313" key="4">
    <source>
        <dbReference type="Proteomes" id="UP000005090"/>
    </source>
</evidence>
<name>H8GLD8_METAL</name>
<dbReference type="Pfam" id="PF01476">
    <property type="entry name" value="LysM"/>
    <property type="match status" value="1"/>
</dbReference>
<dbReference type="STRING" id="686340.Metal_0274"/>
<proteinExistence type="predicted"/>
<keyword evidence="4" id="KW-1185">Reference proteome</keyword>
<accession>H8GLD8</accession>
<evidence type="ECO:0000313" key="3">
    <source>
        <dbReference type="EMBL" id="EIC28137.1"/>
    </source>
</evidence>
<dbReference type="InterPro" id="IPR052196">
    <property type="entry name" value="Bact_Kbp"/>
</dbReference>
<dbReference type="Proteomes" id="UP000005090">
    <property type="component" value="Chromosome"/>
</dbReference>
<feature type="domain" description="LysM" evidence="2">
    <location>
        <begin position="32"/>
        <end position="80"/>
    </location>
</feature>
<protein>
    <submittedName>
        <fullName evidence="3">LysM domain-containing protein</fullName>
    </submittedName>
</protein>
<dbReference type="EMBL" id="CM001475">
    <property type="protein sequence ID" value="EIC28137.1"/>
    <property type="molecule type" value="Genomic_DNA"/>
</dbReference>
<gene>
    <name evidence="3" type="ORF">Metal_0274</name>
</gene>
<feature type="signal peptide" evidence="1">
    <location>
        <begin position="1"/>
        <end position="21"/>
    </location>
</feature>
<dbReference type="CDD" id="cd00118">
    <property type="entry name" value="LysM"/>
    <property type="match status" value="1"/>
</dbReference>
<dbReference type="InterPro" id="IPR036779">
    <property type="entry name" value="LysM_dom_sf"/>
</dbReference>
<dbReference type="PROSITE" id="PS51782">
    <property type="entry name" value="LYSM"/>
    <property type="match status" value="1"/>
</dbReference>
<dbReference type="PANTHER" id="PTHR34700">
    <property type="entry name" value="POTASSIUM BINDING PROTEIN KBP"/>
    <property type="match status" value="1"/>
</dbReference>
<keyword evidence="1" id="KW-0732">Signal</keyword>
<dbReference type="HOGENOM" id="CLU_050533_0_0_6"/>
<dbReference type="Gene3D" id="3.10.350.10">
    <property type="entry name" value="LysM domain"/>
    <property type="match status" value="1"/>
</dbReference>
<feature type="chain" id="PRO_5003612038" evidence="1">
    <location>
        <begin position="22"/>
        <end position="372"/>
    </location>
</feature>
<organism evidence="3 4">
    <name type="scientific">Methylomicrobium album BG8</name>
    <dbReference type="NCBI Taxonomy" id="686340"/>
    <lineage>
        <taxon>Bacteria</taxon>
        <taxon>Pseudomonadati</taxon>
        <taxon>Pseudomonadota</taxon>
        <taxon>Gammaproteobacteria</taxon>
        <taxon>Methylococcales</taxon>
        <taxon>Methylococcaceae</taxon>
        <taxon>Methylomicrobium</taxon>
    </lineage>
</organism>
<dbReference type="AlphaFoldDB" id="H8GLD8"/>
<reference evidence="3 4" key="1">
    <citation type="journal article" date="2013" name="Genome Announc.">
        <title>Genome Sequence of the Obligate Gammaproteobacterial Methanotroph Methylomicrobium album Strain BG8.</title>
        <authorList>
            <person name="Kits K.D."/>
            <person name="Kalyuzhnaya M.G."/>
            <person name="Klotz M.G."/>
            <person name="Jetten M.S."/>
            <person name="Op den Camp H.J."/>
            <person name="Vuilleumier S."/>
            <person name="Bringel F."/>
            <person name="Dispirito A.A."/>
            <person name="Murrell J.C."/>
            <person name="Bruce D."/>
            <person name="Cheng J.F."/>
            <person name="Copeland A."/>
            <person name="Goodwin L."/>
            <person name="Hauser L."/>
            <person name="Lajus A."/>
            <person name="Land M.L."/>
            <person name="Lapidus A."/>
            <person name="Lucas S."/>
            <person name="Medigue C."/>
            <person name="Pitluck S."/>
            <person name="Woyke T."/>
            <person name="Zeytun A."/>
            <person name="Stein L.Y."/>
        </authorList>
    </citation>
    <scope>NUCLEOTIDE SEQUENCE [LARGE SCALE GENOMIC DNA]</scope>
    <source>
        <strain evidence="3 4">BG8</strain>
    </source>
</reference>
<sequence>MAFRTILSFIVPLVCCSAVLAEEIRLNPSHPDRYTVVEGDTLWDISGKFLKNPGQWPLLWSYNSQIKNPHLIYPGDTVYFSMVNGQPRLSFSPTETAAVSPSSGPCVLNEADIQNGRTSFALSPEGKLQPCIRESATAKAVQLIPAGAIQKFLSLPRVLGENELNQAPYIVDIAGEHLIAGNGDKVYVRAIERPDSLTYAVYREGDILRNPTTQEVLGHEAKYIADLTLQEPGDPATLTITQAKGEIRAGDRVLPIGEEEVMLNYFPVPPEESIKGSIIGVLDGVTQIGRYNVVVIDKGISDGLKTGHELDIYQRGKVASDPYSPVKNDTVQMPDEYAGKLMVFRPFNRVSYALVMQAQRNIHVLDKVQTPE</sequence>
<evidence type="ECO:0000259" key="2">
    <source>
        <dbReference type="PROSITE" id="PS51782"/>
    </source>
</evidence>
<dbReference type="SUPFAM" id="SSF54106">
    <property type="entry name" value="LysM domain"/>
    <property type="match status" value="1"/>
</dbReference>
<dbReference type="eggNOG" id="COG1652">
    <property type="taxonomic scope" value="Bacteria"/>
</dbReference>
<evidence type="ECO:0000256" key="1">
    <source>
        <dbReference type="SAM" id="SignalP"/>
    </source>
</evidence>
<dbReference type="InterPro" id="IPR018392">
    <property type="entry name" value="LysM"/>
</dbReference>
<dbReference type="PANTHER" id="PTHR34700:SF4">
    <property type="entry name" value="PHAGE-LIKE ELEMENT PBSX PROTEIN XKDP"/>
    <property type="match status" value="1"/>
</dbReference>
<dbReference type="RefSeq" id="WP_005368875.1">
    <property type="nucleotide sequence ID" value="NZ_CM001475.1"/>
</dbReference>